<evidence type="ECO:0000313" key="5">
    <source>
        <dbReference type="Proteomes" id="UP000005633"/>
    </source>
</evidence>
<dbReference type="PANTHER" id="PTHR42743:SF10">
    <property type="entry name" value="D-ALANINE AMINOTRANSFERASE"/>
    <property type="match status" value="1"/>
</dbReference>
<sequence length="287" mass="31271">MLAYLNGNYLPLDEARISPMDRGFLFGDGAYEVIPVYSRRPFRLQQHLERLERTLAALQLANPLSKEQWAEVVQRLVDDHGSEDLGVYLQVTRGAAPVRDQAFPRPAVAPTVFAYADRLPTPSAELLATGGTALTAEDFRWLRCDLKTVSLVANVLLRQLSAAAGCTETILLRDGLVMEGSASNVLVVQDGVILAPPKSNLILPGVTYDVVLELAAANGIPTQVRPVAEAELRSADEVWVTSSTKEVLPITRIDDAPVADGRPGPLAARMNALYQDFKNQVMRRADA</sequence>
<dbReference type="AlphaFoldDB" id="G8QIE6"/>
<comment type="cofactor">
    <cofactor evidence="1">
        <name>pyridoxal 5'-phosphate</name>
        <dbReference type="ChEBI" id="CHEBI:597326"/>
    </cofactor>
</comment>
<protein>
    <submittedName>
        <fullName evidence="4">Branched-chain amino acid aminotransferase/4-amino-4-deoxychorismate lyase</fullName>
    </submittedName>
</protein>
<dbReference type="PANTHER" id="PTHR42743">
    <property type="entry name" value="AMINO-ACID AMINOTRANSFERASE"/>
    <property type="match status" value="1"/>
</dbReference>
<dbReference type="FunFam" id="3.20.10.10:FF:000002">
    <property type="entry name" value="D-alanine aminotransferase"/>
    <property type="match status" value="1"/>
</dbReference>
<accession>G8QIE6</accession>
<comment type="similarity">
    <text evidence="2">Belongs to the class-IV pyridoxal-phosphate-dependent aminotransferase family.</text>
</comment>
<dbReference type="InterPro" id="IPR043132">
    <property type="entry name" value="BCAT-like_C"/>
</dbReference>
<dbReference type="Proteomes" id="UP000005633">
    <property type="component" value="Chromosome"/>
</dbReference>
<dbReference type="GO" id="GO:0046394">
    <property type="term" value="P:carboxylic acid biosynthetic process"/>
    <property type="evidence" value="ECO:0007669"/>
    <property type="project" value="UniProtKB-ARBA"/>
</dbReference>
<reference evidence="4 5" key="1">
    <citation type="journal article" date="2012" name="J. Bacteriol.">
        <title>Complete genome sequence of the anaerobic perchlorate-reducing bacterium Azospira suillum strain PS.</title>
        <authorList>
            <person name="Byrne-Bailey K.G."/>
            <person name="Coates J.D."/>
        </authorList>
    </citation>
    <scope>NUCLEOTIDE SEQUENCE [LARGE SCALE GENOMIC DNA]</scope>
    <source>
        <strain evidence="5">ATCC BAA-33 / DSM 13638 / PS</strain>
    </source>
</reference>
<keyword evidence="4" id="KW-0032">Aminotransferase</keyword>
<dbReference type="Gene3D" id="3.20.10.10">
    <property type="entry name" value="D-amino Acid Aminotransferase, subunit A, domain 2"/>
    <property type="match status" value="1"/>
</dbReference>
<dbReference type="KEGG" id="dsu:Dsui_0900"/>
<dbReference type="GO" id="GO:0005829">
    <property type="term" value="C:cytosol"/>
    <property type="evidence" value="ECO:0007669"/>
    <property type="project" value="TreeGrafter"/>
</dbReference>
<keyword evidence="4" id="KW-0808">Transferase</keyword>
<dbReference type="GO" id="GO:0008652">
    <property type="term" value="P:amino acid biosynthetic process"/>
    <property type="evidence" value="ECO:0007669"/>
    <property type="project" value="UniProtKB-ARBA"/>
</dbReference>
<organism evidence="4 5">
    <name type="scientific">Azospira oryzae (strain ATCC BAA-33 / DSM 13638 / PS)</name>
    <name type="common">Dechlorosoma suillum</name>
    <dbReference type="NCBI Taxonomy" id="640081"/>
    <lineage>
        <taxon>Bacteria</taxon>
        <taxon>Pseudomonadati</taxon>
        <taxon>Pseudomonadota</taxon>
        <taxon>Betaproteobacteria</taxon>
        <taxon>Rhodocyclales</taxon>
        <taxon>Rhodocyclaceae</taxon>
        <taxon>Azospira</taxon>
    </lineage>
</organism>
<dbReference type="InterPro" id="IPR001544">
    <property type="entry name" value="Aminotrans_IV"/>
</dbReference>
<dbReference type="STRING" id="640081.Dsui_0900"/>
<name>G8QIE6_AZOOP</name>
<dbReference type="Pfam" id="PF01063">
    <property type="entry name" value="Aminotran_4"/>
    <property type="match status" value="1"/>
</dbReference>
<dbReference type="eggNOG" id="COG0115">
    <property type="taxonomic scope" value="Bacteria"/>
</dbReference>
<evidence type="ECO:0000256" key="2">
    <source>
        <dbReference type="ARBA" id="ARBA00009320"/>
    </source>
</evidence>
<dbReference type="InterPro" id="IPR036038">
    <property type="entry name" value="Aminotransferase-like"/>
</dbReference>
<dbReference type="Gene3D" id="3.30.470.10">
    <property type="match status" value="1"/>
</dbReference>
<dbReference type="InterPro" id="IPR050571">
    <property type="entry name" value="Class-IV_PLP-Dep_Aminotrnsfr"/>
</dbReference>
<evidence type="ECO:0000256" key="1">
    <source>
        <dbReference type="ARBA" id="ARBA00001933"/>
    </source>
</evidence>
<evidence type="ECO:0000313" key="4">
    <source>
        <dbReference type="EMBL" id="AEV25306.1"/>
    </source>
</evidence>
<dbReference type="OrthoDB" id="9805628at2"/>
<dbReference type="RefSeq" id="WP_014236007.1">
    <property type="nucleotide sequence ID" value="NC_016616.1"/>
</dbReference>
<evidence type="ECO:0000256" key="3">
    <source>
        <dbReference type="ARBA" id="ARBA00022898"/>
    </source>
</evidence>
<proteinExistence type="inferred from homology"/>
<dbReference type="CDD" id="cd01558">
    <property type="entry name" value="D-AAT_like"/>
    <property type="match status" value="1"/>
</dbReference>
<dbReference type="GO" id="GO:0008483">
    <property type="term" value="F:transaminase activity"/>
    <property type="evidence" value="ECO:0007669"/>
    <property type="project" value="UniProtKB-KW"/>
</dbReference>
<dbReference type="EMBL" id="CP003153">
    <property type="protein sequence ID" value="AEV25306.1"/>
    <property type="molecule type" value="Genomic_DNA"/>
</dbReference>
<gene>
    <name evidence="4" type="ordered locus">Dsui_0900</name>
</gene>
<dbReference type="SUPFAM" id="SSF56752">
    <property type="entry name" value="D-aminoacid aminotransferase-like PLP-dependent enzymes"/>
    <property type="match status" value="1"/>
</dbReference>
<keyword evidence="3" id="KW-0663">Pyridoxal phosphate</keyword>
<dbReference type="InterPro" id="IPR043131">
    <property type="entry name" value="BCAT-like_N"/>
</dbReference>
<dbReference type="HOGENOM" id="CLU_020844_4_1_4"/>
<dbReference type="GO" id="GO:0016829">
    <property type="term" value="F:lyase activity"/>
    <property type="evidence" value="ECO:0007669"/>
    <property type="project" value="UniProtKB-KW"/>
</dbReference>
<keyword evidence="4" id="KW-0456">Lyase</keyword>